<sequence>MLQVFQVSVKNRTKLLQALRAGSVHVYDPSEDSPENSSLRMSFSPIQIKTLAPRTIDDFWRKYRLAAQRLKIHDKPLHKTVVIRAKYGIAETNKQSFSKLQYIEKKTEISLHMTVPGIDLKEVGIPTVQLKSEALATIAERYPSEEWIHVYTVLKNRKEWEGFHFLSCARLNSC</sequence>
<evidence type="ECO:0000313" key="1">
    <source>
        <dbReference type="EMBL" id="GIY99910.1"/>
    </source>
</evidence>
<proteinExistence type="predicted"/>
<accession>A0AAV4XXM3</accession>
<evidence type="ECO:0000313" key="2">
    <source>
        <dbReference type="Proteomes" id="UP001054945"/>
    </source>
</evidence>
<comment type="caution">
    <text evidence="1">The sequence shown here is derived from an EMBL/GenBank/DDBJ whole genome shotgun (WGS) entry which is preliminary data.</text>
</comment>
<dbReference type="AlphaFoldDB" id="A0AAV4XXM3"/>
<keyword evidence="2" id="KW-1185">Reference proteome</keyword>
<organism evidence="1 2">
    <name type="scientific">Caerostris extrusa</name>
    <name type="common">Bark spider</name>
    <name type="synonym">Caerostris bankana</name>
    <dbReference type="NCBI Taxonomy" id="172846"/>
    <lineage>
        <taxon>Eukaryota</taxon>
        <taxon>Metazoa</taxon>
        <taxon>Ecdysozoa</taxon>
        <taxon>Arthropoda</taxon>
        <taxon>Chelicerata</taxon>
        <taxon>Arachnida</taxon>
        <taxon>Araneae</taxon>
        <taxon>Araneomorphae</taxon>
        <taxon>Entelegynae</taxon>
        <taxon>Araneoidea</taxon>
        <taxon>Araneidae</taxon>
        <taxon>Caerostris</taxon>
    </lineage>
</organism>
<name>A0AAV4XXM3_CAEEX</name>
<dbReference type="EMBL" id="BPLR01018472">
    <property type="protein sequence ID" value="GIY99910.1"/>
    <property type="molecule type" value="Genomic_DNA"/>
</dbReference>
<protein>
    <recommendedName>
        <fullName evidence="3">Ribosomal protein L9</fullName>
    </recommendedName>
</protein>
<reference evidence="1 2" key="1">
    <citation type="submission" date="2021-06" db="EMBL/GenBank/DDBJ databases">
        <title>Caerostris extrusa draft genome.</title>
        <authorList>
            <person name="Kono N."/>
            <person name="Arakawa K."/>
        </authorList>
    </citation>
    <scope>NUCLEOTIDE SEQUENCE [LARGE SCALE GENOMIC DNA]</scope>
</reference>
<dbReference type="Proteomes" id="UP001054945">
    <property type="component" value="Unassembled WGS sequence"/>
</dbReference>
<evidence type="ECO:0008006" key="3">
    <source>
        <dbReference type="Google" id="ProtNLM"/>
    </source>
</evidence>
<gene>
    <name evidence="1" type="ORF">CEXT_737921</name>
</gene>